<organism evidence="1">
    <name type="scientific">hydrothermal vent metagenome</name>
    <dbReference type="NCBI Taxonomy" id="652676"/>
    <lineage>
        <taxon>unclassified sequences</taxon>
        <taxon>metagenomes</taxon>
        <taxon>ecological metagenomes</taxon>
    </lineage>
</organism>
<proteinExistence type="predicted"/>
<evidence type="ECO:0000313" key="1">
    <source>
        <dbReference type="EMBL" id="CUS40329.1"/>
    </source>
</evidence>
<dbReference type="AlphaFoldDB" id="A0A160TCB0"/>
<sequence>MNGLRTLIASNNRGRGQAAAIQQSSNPAIQQAKVRVREAYAELKTRYGVLLWL</sequence>
<gene>
    <name evidence="1" type="ORF">MGWOODY_Tha319</name>
</gene>
<reference evidence="1" key="1">
    <citation type="submission" date="2015-10" db="EMBL/GenBank/DDBJ databases">
        <authorList>
            <person name="Gilbert D.G."/>
        </authorList>
    </citation>
    <scope>NUCLEOTIDE SEQUENCE</scope>
</reference>
<name>A0A160TCB0_9ZZZZ</name>
<protein>
    <submittedName>
        <fullName evidence="1">Uncharacterized protein</fullName>
    </submittedName>
</protein>
<dbReference type="EMBL" id="CZQC01000010">
    <property type="protein sequence ID" value="CUS40329.1"/>
    <property type="molecule type" value="Genomic_DNA"/>
</dbReference>
<accession>A0A160TCB0</accession>